<dbReference type="AlphaFoldDB" id="A0A146MB95"/>
<protein>
    <submittedName>
        <fullName evidence="2">Uncharacterized protein</fullName>
    </submittedName>
</protein>
<accession>A0A146MB95</accession>
<feature type="non-terminal residue" evidence="2">
    <location>
        <position position="1"/>
    </location>
</feature>
<evidence type="ECO:0000256" key="1">
    <source>
        <dbReference type="SAM" id="MobiDB-lite"/>
    </source>
</evidence>
<gene>
    <name evidence="2" type="ORF">g.40665</name>
</gene>
<feature type="non-terminal residue" evidence="2">
    <location>
        <position position="103"/>
    </location>
</feature>
<organism evidence="2">
    <name type="scientific">Lygus hesperus</name>
    <name type="common">Western plant bug</name>
    <dbReference type="NCBI Taxonomy" id="30085"/>
    <lineage>
        <taxon>Eukaryota</taxon>
        <taxon>Metazoa</taxon>
        <taxon>Ecdysozoa</taxon>
        <taxon>Arthropoda</taxon>
        <taxon>Hexapoda</taxon>
        <taxon>Insecta</taxon>
        <taxon>Pterygota</taxon>
        <taxon>Neoptera</taxon>
        <taxon>Paraneoptera</taxon>
        <taxon>Hemiptera</taxon>
        <taxon>Heteroptera</taxon>
        <taxon>Panheteroptera</taxon>
        <taxon>Cimicomorpha</taxon>
        <taxon>Miridae</taxon>
        <taxon>Mirini</taxon>
        <taxon>Lygus</taxon>
    </lineage>
</organism>
<name>A0A146MB95_LYGHE</name>
<feature type="region of interest" description="Disordered" evidence="1">
    <location>
        <begin position="1"/>
        <end position="36"/>
    </location>
</feature>
<dbReference type="EMBL" id="GDHC01001910">
    <property type="protein sequence ID" value="JAQ16719.1"/>
    <property type="molecule type" value="Transcribed_RNA"/>
</dbReference>
<sequence>RKSATRADRDPRPDHGQQHDNKFKTAMLPPKPKQKQLKTIPNITDTPIKIKLPSTLKKFPQLICEVKIRYYSGFLTMVLPIEFGINKCSSLGLLGNVEMSLSP</sequence>
<proteinExistence type="predicted"/>
<feature type="compositionally biased region" description="Basic and acidic residues" evidence="1">
    <location>
        <begin position="1"/>
        <end position="23"/>
    </location>
</feature>
<reference evidence="2" key="1">
    <citation type="journal article" date="2016" name="Gigascience">
        <title>De novo construction of an expanded transcriptome assembly for the western tarnished plant bug, Lygus hesperus.</title>
        <authorList>
            <person name="Tassone E.E."/>
            <person name="Geib S.M."/>
            <person name="Hall B."/>
            <person name="Fabrick J.A."/>
            <person name="Brent C.S."/>
            <person name="Hull J.J."/>
        </authorList>
    </citation>
    <scope>NUCLEOTIDE SEQUENCE</scope>
</reference>
<evidence type="ECO:0000313" key="2">
    <source>
        <dbReference type="EMBL" id="JAQ16719.1"/>
    </source>
</evidence>